<evidence type="ECO:0000313" key="10">
    <source>
        <dbReference type="Proteomes" id="UP000001880"/>
    </source>
</evidence>
<dbReference type="InterPro" id="IPR011055">
    <property type="entry name" value="Dup_hybrid_motif"/>
</dbReference>
<dbReference type="AlphaFoldDB" id="D0LYU2"/>
<evidence type="ECO:0000313" key="9">
    <source>
        <dbReference type="EMBL" id="ACY14412.1"/>
    </source>
</evidence>
<dbReference type="EMBL" id="CP001804">
    <property type="protein sequence ID" value="ACY14412.1"/>
    <property type="molecule type" value="Genomic_DNA"/>
</dbReference>
<dbReference type="GO" id="GO:0006508">
    <property type="term" value="P:proteolysis"/>
    <property type="evidence" value="ECO:0007669"/>
    <property type="project" value="UniProtKB-KW"/>
</dbReference>
<evidence type="ECO:0000259" key="8">
    <source>
        <dbReference type="Pfam" id="PF01551"/>
    </source>
</evidence>
<evidence type="ECO:0000256" key="6">
    <source>
        <dbReference type="ARBA" id="ARBA00023049"/>
    </source>
</evidence>
<name>D0LYU2_HALO1</name>
<keyword evidence="5" id="KW-0862">Zinc</keyword>
<proteinExistence type="predicted"/>
<evidence type="ECO:0000256" key="5">
    <source>
        <dbReference type="ARBA" id="ARBA00022833"/>
    </source>
</evidence>
<dbReference type="eggNOG" id="COG0739">
    <property type="taxonomic scope" value="Bacteria"/>
</dbReference>
<dbReference type="HOGENOM" id="CLU_949190_0_0_7"/>
<dbReference type="PANTHER" id="PTHR21666">
    <property type="entry name" value="PEPTIDASE-RELATED"/>
    <property type="match status" value="1"/>
</dbReference>
<dbReference type="STRING" id="502025.Hoch_1864"/>
<reference evidence="9 10" key="1">
    <citation type="journal article" date="2010" name="Stand. Genomic Sci.">
        <title>Complete genome sequence of Haliangium ochraceum type strain (SMP-2).</title>
        <authorList>
            <consortium name="US DOE Joint Genome Institute (JGI-PGF)"/>
            <person name="Ivanova N."/>
            <person name="Daum C."/>
            <person name="Lang E."/>
            <person name="Abt B."/>
            <person name="Kopitz M."/>
            <person name="Saunders E."/>
            <person name="Lapidus A."/>
            <person name="Lucas S."/>
            <person name="Glavina Del Rio T."/>
            <person name="Nolan M."/>
            <person name="Tice H."/>
            <person name="Copeland A."/>
            <person name="Cheng J.F."/>
            <person name="Chen F."/>
            <person name="Bruce D."/>
            <person name="Goodwin L."/>
            <person name="Pitluck S."/>
            <person name="Mavromatis K."/>
            <person name="Pati A."/>
            <person name="Mikhailova N."/>
            <person name="Chen A."/>
            <person name="Palaniappan K."/>
            <person name="Land M."/>
            <person name="Hauser L."/>
            <person name="Chang Y.J."/>
            <person name="Jeffries C.D."/>
            <person name="Detter J.C."/>
            <person name="Brettin T."/>
            <person name="Rohde M."/>
            <person name="Goker M."/>
            <person name="Bristow J."/>
            <person name="Markowitz V."/>
            <person name="Eisen J.A."/>
            <person name="Hugenholtz P."/>
            <person name="Kyrpides N.C."/>
            <person name="Klenk H.P."/>
        </authorList>
    </citation>
    <scope>NUCLEOTIDE SEQUENCE [LARGE SCALE GENOMIC DNA]</scope>
    <source>
        <strain evidence="10">DSM 14365 / CIP 107738 / JCM 11303 / AJ 13395 / SMP-2</strain>
    </source>
</reference>
<dbReference type="InterPro" id="IPR016047">
    <property type="entry name" value="M23ase_b-sheet_dom"/>
</dbReference>
<keyword evidence="4" id="KW-0378">Hydrolase</keyword>
<dbReference type="PANTHER" id="PTHR21666:SF288">
    <property type="entry name" value="CELL DIVISION PROTEIN YTFB"/>
    <property type="match status" value="1"/>
</dbReference>
<dbReference type="PROSITE" id="PS51318">
    <property type="entry name" value="TAT"/>
    <property type="match status" value="1"/>
</dbReference>
<evidence type="ECO:0000256" key="4">
    <source>
        <dbReference type="ARBA" id="ARBA00022801"/>
    </source>
</evidence>
<dbReference type="InterPro" id="IPR050570">
    <property type="entry name" value="Cell_wall_metabolism_enzyme"/>
</dbReference>
<evidence type="ECO:0000256" key="3">
    <source>
        <dbReference type="ARBA" id="ARBA00022723"/>
    </source>
</evidence>
<dbReference type="Pfam" id="PF01551">
    <property type="entry name" value="Peptidase_M23"/>
    <property type="match status" value="1"/>
</dbReference>
<evidence type="ECO:0000256" key="1">
    <source>
        <dbReference type="ARBA" id="ARBA00001947"/>
    </source>
</evidence>
<dbReference type="RefSeq" id="WP_012827020.1">
    <property type="nucleotide sequence ID" value="NC_013440.1"/>
</dbReference>
<dbReference type="MEROPS" id="M23.009"/>
<comment type="cofactor">
    <cofactor evidence="1">
        <name>Zn(2+)</name>
        <dbReference type="ChEBI" id="CHEBI:29105"/>
    </cofactor>
</comment>
<keyword evidence="2" id="KW-0645">Protease</keyword>
<accession>D0LYU2</accession>
<sequence length="293" mass="31468">MKRKQLPHGRRPLLLAALLAGLAVVAAPVSHAAADLVKARPPASVHSASAQPPAAFWSQIQAGLRFAQPGEAAALSGALAGISPARPWLSAAWSLSLLTRPAPSALFTAWLVGGVQHAFTLLAPTPGRRVLRDLERTQGAREQAAERLGRAVLAELVIEPVSGATSSPYGYRRDPFTRRKKLHKGVDYRADRGTPVYAAGPGVVRSARRMRGYGRVVYIDHGDGVETRYAHLQRITVREGDTVRPGERVGTVGSSGRATGPHLHFELRIDKQAYNPAQVIGPLMPRELLASLR</sequence>
<evidence type="ECO:0000256" key="7">
    <source>
        <dbReference type="SAM" id="SignalP"/>
    </source>
</evidence>
<dbReference type="KEGG" id="hoh:Hoch_1864"/>
<dbReference type="CDD" id="cd12797">
    <property type="entry name" value="M23_peptidase"/>
    <property type="match status" value="1"/>
</dbReference>
<dbReference type="Proteomes" id="UP000001880">
    <property type="component" value="Chromosome"/>
</dbReference>
<dbReference type="InterPro" id="IPR006311">
    <property type="entry name" value="TAT_signal"/>
</dbReference>
<dbReference type="GO" id="GO:0004222">
    <property type="term" value="F:metalloendopeptidase activity"/>
    <property type="evidence" value="ECO:0007669"/>
    <property type="project" value="TreeGrafter"/>
</dbReference>
<keyword evidence="6" id="KW-0482">Metalloprotease</keyword>
<dbReference type="Gene3D" id="2.70.70.10">
    <property type="entry name" value="Glucose Permease (Domain IIA)"/>
    <property type="match status" value="1"/>
</dbReference>
<protein>
    <submittedName>
        <fullName evidence="9">Peptidase M23</fullName>
    </submittedName>
</protein>
<feature type="signal peptide" evidence="7">
    <location>
        <begin position="1"/>
        <end position="32"/>
    </location>
</feature>
<feature type="chain" id="PRO_5003010721" evidence="7">
    <location>
        <begin position="33"/>
        <end position="293"/>
    </location>
</feature>
<feature type="domain" description="M23ase beta-sheet core" evidence="8">
    <location>
        <begin position="182"/>
        <end position="276"/>
    </location>
</feature>
<keyword evidence="7" id="KW-0732">Signal</keyword>
<organism evidence="9 10">
    <name type="scientific">Haliangium ochraceum (strain DSM 14365 / JCM 11303 / SMP-2)</name>
    <dbReference type="NCBI Taxonomy" id="502025"/>
    <lineage>
        <taxon>Bacteria</taxon>
        <taxon>Pseudomonadati</taxon>
        <taxon>Myxococcota</taxon>
        <taxon>Polyangia</taxon>
        <taxon>Haliangiales</taxon>
        <taxon>Kofleriaceae</taxon>
        <taxon>Haliangium</taxon>
    </lineage>
</organism>
<keyword evidence="10" id="KW-1185">Reference proteome</keyword>
<dbReference type="GO" id="GO:0046872">
    <property type="term" value="F:metal ion binding"/>
    <property type="evidence" value="ECO:0007669"/>
    <property type="project" value="UniProtKB-KW"/>
</dbReference>
<keyword evidence="3" id="KW-0479">Metal-binding</keyword>
<dbReference type="SUPFAM" id="SSF51261">
    <property type="entry name" value="Duplicated hybrid motif"/>
    <property type="match status" value="1"/>
</dbReference>
<gene>
    <name evidence="9" type="ordered locus">Hoch_1864</name>
</gene>
<evidence type="ECO:0000256" key="2">
    <source>
        <dbReference type="ARBA" id="ARBA00022670"/>
    </source>
</evidence>